<protein>
    <recommendedName>
        <fullName evidence="10">MYND-type domain-containing protein</fullName>
    </recommendedName>
</protein>
<keyword evidence="7" id="KW-0539">Nucleus</keyword>
<evidence type="ECO:0000256" key="7">
    <source>
        <dbReference type="ARBA" id="ARBA00023242"/>
    </source>
</evidence>
<keyword evidence="5" id="KW-0238">DNA-binding</keyword>
<feature type="domain" description="MYND-type" evidence="10">
    <location>
        <begin position="662"/>
        <end position="700"/>
    </location>
</feature>
<evidence type="ECO:0000313" key="12">
    <source>
        <dbReference type="Proteomes" id="UP000292702"/>
    </source>
</evidence>
<dbReference type="STRING" id="92696.A0A4R0RCV5"/>
<keyword evidence="6" id="KW-0804">Transcription</keyword>
<dbReference type="GO" id="GO:0008270">
    <property type="term" value="F:zinc ion binding"/>
    <property type="evidence" value="ECO:0007669"/>
    <property type="project" value="UniProtKB-KW"/>
</dbReference>
<dbReference type="GO" id="GO:0003677">
    <property type="term" value="F:DNA binding"/>
    <property type="evidence" value="ECO:0007669"/>
    <property type="project" value="UniProtKB-KW"/>
</dbReference>
<accession>A0A4R0RCV5</accession>
<dbReference type="InterPro" id="IPR011989">
    <property type="entry name" value="ARM-like"/>
</dbReference>
<dbReference type="PANTHER" id="PTHR10237">
    <property type="entry name" value="DEFORMED EPIDERMAL AUTOREGULATORY FACTOR 1 HOMOLOG SUPPRESSIN"/>
    <property type="match status" value="1"/>
</dbReference>
<dbReference type="PANTHER" id="PTHR10237:SF1">
    <property type="entry name" value="DEFORMED EPIDERMAL AUTOREGULATORY FACTOR 1 HOMOLOG"/>
    <property type="match status" value="1"/>
</dbReference>
<keyword evidence="4" id="KW-0805">Transcription regulation</keyword>
<dbReference type="OrthoDB" id="341421at2759"/>
<keyword evidence="3" id="KW-0862">Zinc</keyword>
<dbReference type="EMBL" id="RWJN01000193">
    <property type="protein sequence ID" value="TCD65202.1"/>
    <property type="molecule type" value="Genomic_DNA"/>
</dbReference>
<dbReference type="Gene3D" id="6.10.140.2220">
    <property type="match status" value="1"/>
</dbReference>
<dbReference type="SUPFAM" id="SSF48371">
    <property type="entry name" value="ARM repeat"/>
    <property type="match status" value="1"/>
</dbReference>
<evidence type="ECO:0000256" key="4">
    <source>
        <dbReference type="ARBA" id="ARBA00023015"/>
    </source>
</evidence>
<dbReference type="Gene3D" id="1.25.10.10">
    <property type="entry name" value="Leucine-rich Repeat Variant"/>
    <property type="match status" value="1"/>
</dbReference>
<evidence type="ECO:0000256" key="6">
    <source>
        <dbReference type="ARBA" id="ARBA00023163"/>
    </source>
</evidence>
<evidence type="ECO:0000256" key="2">
    <source>
        <dbReference type="ARBA" id="ARBA00022771"/>
    </source>
</evidence>
<dbReference type="SUPFAM" id="SSF144232">
    <property type="entry name" value="HIT/MYND zinc finger-like"/>
    <property type="match status" value="1"/>
</dbReference>
<feature type="region of interest" description="Disordered" evidence="9">
    <location>
        <begin position="1"/>
        <end position="25"/>
    </location>
</feature>
<feature type="compositionally biased region" description="Basic residues" evidence="9">
    <location>
        <begin position="1"/>
        <end position="13"/>
    </location>
</feature>
<dbReference type="InterPro" id="IPR024119">
    <property type="entry name" value="TF_DEAF-1"/>
</dbReference>
<comment type="caution">
    <text evidence="11">The sequence shown here is derived from an EMBL/GenBank/DDBJ whole genome shotgun (WGS) entry which is preliminary data.</text>
</comment>
<dbReference type="Proteomes" id="UP000292702">
    <property type="component" value="Unassembled WGS sequence"/>
</dbReference>
<evidence type="ECO:0000313" key="11">
    <source>
        <dbReference type="EMBL" id="TCD65202.1"/>
    </source>
</evidence>
<proteinExistence type="predicted"/>
<sequence>MPGPRNRTKNRPRNHTDNGSVVSQSASTGEAFANDVNDVNGWTEIVEFLCEYFKLPDLNKRSGLKKIHSNFSEIYRKLNNAYTSHSVNEKIIGGIVAIWAKMCVDAVLRNRLVREGLIEKIMPLMDMPSTRVVGLMTLATVTHHSGLDVNINIAKHTPTLLRLMEEFPDNPRINELAVTTISHAVGSVITVDPYDRKRVQSLDIPNVLRLVTNAMRKPTSSVMLVIHGMSLVTAATRHVPGNIKALPPLVSLMAASLRVNDISVRCTAVVAFIRINQDGSEEENRHFDFHALMDTLQRRRFPDNISDVMRDYGTSQCETWLLARTAQDQSNAAMNVVKDRDLHAYGNALAEIIVRTEFSVSNEEVPAYFSPEQLPFKTWSDALPLCAKALRNARDATSLDLDKADILDIKFFLVRARIPEAIVHAERAIKRNPHVAYFYYAIGWGPDHAQALRAVKKGLKAKQTTSFVKSYLLFRAVVSAGNMGVTGLATAGPDEKEYSQSIAFLMSALDDAEEYFKVAPPDARYMATMVNWYIVLTFAIKGHELNEDLRELKPALKRLEISRQISEHIGVPYRKTQMRLTQEMMGRMWPKALKEFAPTVTRYNKLYDDAPRGPKEERSVASTEDDLAAWLDDLHLEDGEEGRDTHCVHPRINSNSVELYRCSYCRNPSAALKKCSGCTKARYCDSVCQKSHWSEHKAICKTAGS</sequence>
<dbReference type="InterPro" id="IPR002893">
    <property type="entry name" value="Znf_MYND"/>
</dbReference>
<evidence type="ECO:0000256" key="8">
    <source>
        <dbReference type="PROSITE-ProRule" id="PRU00134"/>
    </source>
</evidence>
<dbReference type="PROSITE" id="PS01360">
    <property type="entry name" value="ZF_MYND_1"/>
    <property type="match status" value="1"/>
</dbReference>
<evidence type="ECO:0000259" key="10">
    <source>
        <dbReference type="PROSITE" id="PS50865"/>
    </source>
</evidence>
<dbReference type="InterPro" id="IPR016024">
    <property type="entry name" value="ARM-type_fold"/>
</dbReference>
<evidence type="ECO:0000256" key="5">
    <source>
        <dbReference type="ARBA" id="ARBA00023125"/>
    </source>
</evidence>
<evidence type="ECO:0000256" key="1">
    <source>
        <dbReference type="ARBA" id="ARBA00022723"/>
    </source>
</evidence>
<evidence type="ECO:0000256" key="3">
    <source>
        <dbReference type="ARBA" id="ARBA00022833"/>
    </source>
</evidence>
<dbReference type="GO" id="GO:0005634">
    <property type="term" value="C:nucleus"/>
    <property type="evidence" value="ECO:0007669"/>
    <property type="project" value="TreeGrafter"/>
</dbReference>
<dbReference type="Pfam" id="PF01753">
    <property type="entry name" value="zf-MYND"/>
    <property type="match status" value="1"/>
</dbReference>
<keyword evidence="12" id="KW-1185">Reference proteome</keyword>
<name>A0A4R0RCV5_9APHY</name>
<dbReference type="AlphaFoldDB" id="A0A4R0RCV5"/>
<organism evidence="11 12">
    <name type="scientific">Steccherinum ochraceum</name>
    <dbReference type="NCBI Taxonomy" id="92696"/>
    <lineage>
        <taxon>Eukaryota</taxon>
        <taxon>Fungi</taxon>
        <taxon>Dikarya</taxon>
        <taxon>Basidiomycota</taxon>
        <taxon>Agaricomycotina</taxon>
        <taxon>Agaricomycetes</taxon>
        <taxon>Polyporales</taxon>
        <taxon>Steccherinaceae</taxon>
        <taxon>Steccherinum</taxon>
    </lineage>
</organism>
<dbReference type="PROSITE" id="PS50865">
    <property type="entry name" value="ZF_MYND_2"/>
    <property type="match status" value="1"/>
</dbReference>
<reference evidence="11 12" key="1">
    <citation type="submission" date="2018-11" db="EMBL/GenBank/DDBJ databases">
        <title>Genome assembly of Steccherinum ochraceum LE-BIN_3174, the white-rot fungus of the Steccherinaceae family (The Residual Polyporoid clade, Polyporales, Basidiomycota).</title>
        <authorList>
            <person name="Fedorova T.V."/>
            <person name="Glazunova O.A."/>
            <person name="Landesman E.O."/>
            <person name="Moiseenko K.V."/>
            <person name="Psurtseva N.V."/>
            <person name="Savinova O.S."/>
            <person name="Shakhova N.V."/>
            <person name="Tyazhelova T.V."/>
            <person name="Vasina D.V."/>
        </authorList>
    </citation>
    <scope>NUCLEOTIDE SEQUENCE [LARGE SCALE GENOMIC DNA]</scope>
    <source>
        <strain evidence="11 12">LE-BIN_3174</strain>
    </source>
</reference>
<keyword evidence="2 8" id="KW-0863">Zinc-finger</keyword>
<keyword evidence="1" id="KW-0479">Metal-binding</keyword>
<evidence type="ECO:0000256" key="9">
    <source>
        <dbReference type="SAM" id="MobiDB-lite"/>
    </source>
</evidence>
<gene>
    <name evidence="11" type="ORF">EIP91_002988</name>
</gene>
<dbReference type="GO" id="GO:0000981">
    <property type="term" value="F:DNA-binding transcription factor activity, RNA polymerase II-specific"/>
    <property type="evidence" value="ECO:0007669"/>
    <property type="project" value="TreeGrafter"/>
</dbReference>